<keyword evidence="7 9" id="KW-0234">DNA repair</keyword>
<dbReference type="InterPro" id="IPR001497">
    <property type="entry name" value="MethylDNA_cys_MeTrfase_AS"/>
</dbReference>
<evidence type="ECO:0000256" key="5">
    <source>
        <dbReference type="ARBA" id="ARBA00022679"/>
    </source>
</evidence>
<feature type="domain" description="Methylguanine DNA methyltransferase ribonuclease-like" evidence="11">
    <location>
        <begin position="23"/>
        <end position="85"/>
    </location>
</feature>
<dbReference type="EMBL" id="CP095053">
    <property type="protein sequence ID" value="UOR05029.1"/>
    <property type="molecule type" value="Genomic_DNA"/>
</dbReference>
<sequence length="181" mass="19622">MTDVFLRSTSSLTTHYSTAMPDAYLTTPLGLLSLRGSDAGLAAVTFLDEPHGLVPTPVAEVPECLREAHRQLTAYFVGELREFNLTYHFEKGTDFQRKVWAALLGVGYGRTASYLDLARQLGNPGAVRAVGAANGQNPLGVVLPCHRIIGASGQLTGYAGGMHRKKWLLQHERPTGQGELF</sequence>
<name>A0A8T9SZ33_9BACT</name>
<evidence type="ECO:0000313" key="12">
    <source>
        <dbReference type="EMBL" id="UOR05029.1"/>
    </source>
</evidence>
<dbReference type="GO" id="GO:0005737">
    <property type="term" value="C:cytoplasm"/>
    <property type="evidence" value="ECO:0007669"/>
    <property type="project" value="UniProtKB-SubCell"/>
</dbReference>
<dbReference type="CDD" id="cd06445">
    <property type="entry name" value="ATase"/>
    <property type="match status" value="1"/>
</dbReference>
<evidence type="ECO:0000256" key="9">
    <source>
        <dbReference type="HAMAP-Rule" id="MF_00772"/>
    </source>
</evidence>
<dbReference type="Pfam" id="PF01035">
    <property type="entry name" value="DNA_binding_1"/>
    <property type="match status" value="1"/>
</dbReference>
<protein>
    <recommendedName>
        <fullName evidence="9">Methylated-DNA--protein-cysteine methyltransferase</fullName>
        <ecNumber evidence="9">2.1.1.63</ecNumber>
    </recommendedName>
    <alternativeName>
        <fullName evidence="9">6-O-methylguanine-DNA methyltransferase</fullName>
        <shortName evidence="9">MGMT</shortName>
    </alternativeName>
    <alternativeName>
        <fullName evidence="9">O-6-methylguanine-DNA-alkyltransferase</fullName>
    </alternativeName>
</protein>
<dbReference type="KEGG" id="haei:MUN82_19085"/>
<dbReference type="Proteomes" id="UP000829925">
    <property type="component" value="Chromosome"/>
</dbReference>
<evidence type="ECO:0000256" key="6">
    <source>
        <dbReference type="ARBA" id="ARBA00022763"/>
    </source>
</evidence>
<evidence type="ECO:0000259" key="11">
    <source>
        <dbReference type="Pfam" id="PF02870"/>
    </source>
</evidence>
<dbReference type="FunFam" id="1.10.10.10:FF:000214">
    <property type="entry name" value="Methylated-DNA--protein-cysteine methyltransferase"/>
    <property type="match status" value="1"/>
</dbReference>
<evidence type="ECO:0000259" key="10">
    <source>
        <dbReference type="Pfam" id="PF01035"/>
    </source>
</evidence>
<evidence type="ECO:0000256" key="3">
    <source>
        <dbReference type="ARBA" id="ARBA00022490"/>
    </source>
</evidence>
<evidence type="ECO:0000313" key="13">
    <source>
        <dbReference type="Proteomes" id="UP000829925"/>
    </source>
</evidence>
<dbReference type="SUPFAM" id="SSF53155">
    <property type="entry name" value="Methylated DNA-protein cysteine methyltransferase domain"/>
    <property type="match status" value="1"/>
</dbReference>
<proteinExistence type="inferred from homology"/>
<dbReference type="PROSITE" id="PS00374">
    <property type="entry name" value="MGMT"/>
    <property type="match status" value="1"/>
</dbReference>
<comment type="miscellaneous">
    <text evidence="9">This enzyme catalyzes only one turnover and therefore is not strictly catalytic. According to one definition, an enzyme is a biocatalyst that acts repeatedly and over many reaction cycles.</text>
</comment>
<organism evidence="12 13">
    <name type="scientific">Hymenobacter aerilatus</name>
    <dbReference type="NCBI Taxonomy" id="2932251"/>
    <lineage>
        <taxon>Bacteria</taxon>
        <taxon>Pseudomonadati</taxon>
        <taxon>Bacteroidota</taxon>
        <taxon>Cytophagia</taxon>
        <taxon>Cytophagales</taxon>
        <taxon>Hymenobacteraceae</taxon>
        <taxon>Hymenobacter</taxon>
    </lineage>
</organism>
<dbReference type="InterPro" id="IPR036217">
    <property type="entry name" value="MethylDNA_cys_MeTrfase_DNAb"/>
</dbReference>
<evidence type="ECO:0000256" key="4">
    <source>
        <dbReference type="ARBA" id="ARBA00022603"/>
    </source>
</evidence>
<dbReference type="EC" id="2.1.1.63" evidence="9"/>
<comment type="function">
    <text evidence="9">Involved in the cellular defense against the biological effects of O6-methylguanine (O6-MeG) and O4-methylthymine (O4-MeT) in DNA. Repairs the methylated nucleobase in DNA by stoichiometrically transferring the methyl group to a cysteine residue in the enzyme. This is a suicide reaction: the enzyme is irreversibly inactivated.</text>
</comment>
<dbReference type="Gene3D" id="3.30.160.70">
    <property type="entry name" value="Methylated DNA-protein cysteine methyltransferase domain"/>
    <property type="match status" value="1"/>
</dbReference>
<dbReference type="Gene3D" id="1.10.10.10">
    <property type="entry name" value="Winged helix-like DNA-binding domain superfamily/Winged helix DNA-binding domain"/>
    <property type="match status" value="1"/>
</dbReference>
<dbReference type="Pfam" id="PF02870">
    <property type="entry name" value="Methyltransf_1N"/>
    <property type="match status" value="1"/>
</dbReference>
<dbReference type="InterPro" id="IPR036388">
    <property type="entry name" value="WH-like_DNA-bd_sf"/>
</dbReference>
<comment type="subcellular location">
    <subcellularLocation>
        <location evidence="9">Cytoplasm</location>
    </subcellularLocation>
</comment>
<accession>A0A8T9SZ33</accession>
<dbReference type="InterPro" id="IPR023546">
    <property type="entry name" value="MGMT"/>
</dbReference>
<reference evidence="12 13" key="1">
    <citation type="submission" date="2022-04" db="EMBL/GenBank/DDBJ databases">
        <title>Hymenobacter sp. isolated from the air.</title>
        <authorList>
            <person name="Won M."/>
            <person name="Lee C.-M."/>
            <person name="Woen H.-Y."/>
            <person name="Kwon S.-W."/>
        </authorList>
    </citation>
    <scope>NUCLEOTIDE SEQUENCE [LARGE SCALE GENOMIC DNA]</scope>
    <source>
        <strain evidence="13">5413 J-13</strain>
    </source>
</reference>
<dbReference type="GO" id="GO:0032259">
    <property type="term" value="P:methylation"/>
    <property type="evidence" value="ECO:0007669"/>
    <property type="project" value="UniProtKB-KW"/>
</dbReference>
<gene>
    <name evidence="12" type="ORF">MUN82_19085</name>
</gene>
<dbReference type="GO" id="GO:0003908">
    <property type="term" value="F:methylated-DNA-[protein]-cysteine S-methyltransferase activity"/>
    <property type="evidence" value="ECO:0007669"/>
    <property type="project" value="UniProtKB-UniRule"/>
</dbReference>
<feature type="active site" description="Nucleophile; methyl group acceptor" evidence="9">
    <location>
        <position position="145"/>
    </location>
</feature>
<dbReference type="NCBIfam" id="TIGR00589">
    <property type="entry name" value="ogt"/>
    <property type="match status" value="1"/>
</dbReference>
<dbReference type="RefSeq" id="WP_245092964.1">
    <property type="nucleotide sequence ID" value="NZ_CP095053.1"/>
</dbReference>
<dbReference type="PANTHER" id="PTHR10815:SF13">
    <property type="entry name" value="METHYLATED-DNA--PROTEIN-CYSTEINE METHYLTRANSFERASE"/>
    <property type="match status" value="1"/>
</dbReference>
<dbReference type="InterPro" id="IPR036631">
    <property type="entry name" value="MGMT_N_sf"/>
</dbReference>
<dbReference type="InterPro" id="IPR014048">
    <property type="entry name" value="MethylDNA_cys_MeTrfase_DNA-bd"/>
</dbReference>
<evidence type="ECO:0000256" key="7">
    <source>
        <dbReference type="ARBA" id="ARBA00023204"/>
    </source>
</evidence>
<dbReference type="HAMAP" id="MF_00772">
    <property type="entry name" value="OGT"/>
    <property type="match status" value="1"/>
</dbReference>
<dbReference type="GO" id="GO:0006307">
    <property type="term" value="P:DNA alkylation repair"/>
    <property type="evidence" value="ECO:0007669"/>
    <property type="project" value="UniProtKB-UniRule"/>
</dbReference>
<keyword evidence="3 9" id="KW-0963">Cytoplasm</keyword>
<evidence type="ECO:0000256" key="2">
    <source>
        <dbReference type="ARBA" id="ARBA00008711"/>
    </source>
</evidence>
<keyword evidence="4 9" id="KW-0489">Methyltransferase</keyword>
<keyword evidence="6 9" id="KW-0227">DNA damage</keyword>
<comment type="catalytic activity">
    <reaction evidence="1 9">
        <text>a 4-O-methyl-thymidine in DNA + L-cysteinyl-[protein] = a thymidine in DNA + S-methyl-L-cysteinyl-[protein]</text>
        <dbReference type="Rhea" id="RHEA:53428"/>
        <dbReference type="Rhea" id="RHEA-COMP:10131"/>
        <dbReference type="Rhea" id="RHEA-COMP:10132"/>
        <dbReference type="Rhea" id="RHEA-COMP:13555"/>
        <dbReference type="Rhea" id="RHEA-COMP:13556"/>
        <dbReference type="ChEBI" id="CHEBI:29950"/>
        <dbReference type="ChEBI" id="CHEBI:82612"/>
        <dbReference type="ChEBI" id="CHEBI:137386"/>
        <dbReference type="ChEBI" id="CHEBI:137387"/>
        <dbReference type="EC" id="2.1.1.63"/>
    </reaction>
</comment>
<dbReference type="SUPFAM" id="SSF46767">
    <property type="entry name" value="Methylated DNA-protein cysteine methyltransferase, C-terminal domain"/>
    <property type="match status" value="1"/>
</dbReference>
<evidence type="ECO:0000256" key="8">
    <source>
        <dbReference type="ARBA" id="ARBA00049348"/>
    </source>
</evidence>
<dbReference type="AlphaFoldDB" id="A0A8T9SZ33"/>
<dbReference type="InterPro" id="IPR008332">
    <property type="entry name" value="MethylG_MeTrfase_N"/>
</dbReference>
<keyword evidence="13" id="KW-1185">Reference proteome</keyword>
<feature type="domain" description="Methylated-DNA-[protein]-cysteine S-methyltransferase DNA binding" evidence="10">
    <location>
        <begin position="94"/>
        <end position="173"/>
    </location>
</feature>
<comment type="similarity">
    <text evidence="2 9">Belongs to the MGMT family.</text>
</comment>
<dbReference type="PANTHER" id="PTHR10815">
    <property type="entry name" value="METHYLATED-DNA--PROTEIN-CYSTEINE METHYLTRANSFERASE"/>
    <property type="match status" value="1"/>
</dbReference>
<evidence type="ECO:0000256" key="1">
    <source>
        <dbReference type="ARBA" id="ARBA00001286"/>
    </source>
</evidence>
<comment type="catalytic activity">
    <reaction evidence="8 9">
        <text>a 6-O-methyl-2'-deoxyguanosine in DNA + L-cysteinyl-[protein] = S-methyl-L-cysteinyl-[protein] + a 2'-deoxyguanosine in DNA</text>
        <dbReference type="Rhea" id="RHEA:24000"/>
        <dbReference type="Rhea" id="RHEA-COMP:10131"/>
        <dbReference type="Rhea" id="RHEA-COMP:10132"/>
        <dbReference type="Rhea" id="RHEA-COMP:11367"/>
        <dbReference type="Rhea" id="RHEA-COMP:11368"/>
        <dbReference type="ChEBI" id="CHEBI:29950"/>
        <dbReference type="ChEBI" id="CHEBI:82612"/>
        <dbReference type="ChEBI" id="CHEBI:85445"/>
        <dbReference type="ChEBI" id="CHEBI:85448"/>
        <dbReference type="EC" id="2.1.1.63"/>
    </reaction>
</comment>
<keyword evidence="5 9" id="KW-0808">Transferase</keyword>